<dbReference type="SUPFAM" id="SSF46689">
    <property type="entry name" value="Homeodomain-like"/>
    <property type="match status" value="1"/>
</dbReference>
<evidence type="ECO:0000256" key="2">
    <source>
        <dbReference type="ARBA" id="ARBA00023125"/>
    </source>
</evidence>
<feature type="DNA-binding region" description="H-T-H motif" evidence="4">
    <location>
        <begin position="38"/>
        <end position="57"/>
    </location>
</feature>
<dbReference type="Pfam" id="PF00440">
    <property type="entry name" value="TetR_N"/>
    <property type="match status" value="1"/>
</dbReference>
<dbReference type="GO" id="GO:0000976">
    <property type="term" value="F:transcription cis-regulatory region binding"/>
    <property type="evidence" value="ECO:0007669"/>
    <property type="project" value="TreeGrafter"/>
</dbReference>
<evidence type="ECO:0000313" key="6">
    <source>
        <dbReference type="EMBL" id="GEN80422.1"/>
    </source>
</evidence>
<feature type="domain" description="HTH tetR-type" evidence="5">
    <location>
        <begin position="15"/>
        <end position="75"/>
    </location>
</feature>
<dbReference type="Proteomes" id="UP000321484">
    <property type="component" value="Unassembled WGS sequence"/>
</dbReference>
<evidence type="ECO:0000259" key="5">
    <source>
        <dbReference type="PROSITE" id="PS50977"/>
    </source>
</evidence>
<dbReference type="AlphaFoldDB" id="A0A511YYZ7"/>
<evidence type="ECO:0000256" key="1">
    <source>
        <dbReference type="ARBA" id="ARBA00023015"/>
    </source>
</evidence>
<reference evidence="6 7" key="1">
    <citation type="submission" date="2019-07" db="EMBL/GenBank/DDBJ databases">
        <title>Whole genome shotgun sequence of Actinotalea fermentans NBRC 105374.</title>
        <authorList>
            <person name="Hosoyama A."/>
            <person name="Uohara A."/>
            <person name="Ohji S."/>
            <person name="Ichikawa N."/>
        </authorList>
    </citation>
    <scope>NUCLEOTIDE SEQUENCE [LARGE SCALE GENOMIC DNA]</scope>
    <source>
        <strain evidence="6 7">NBRC 105374</strain>
    </source>
</reference>
<dbReference type="Gene3D" id="1.10.357.10">
    <property type="entry name" value="Tetracycline Repressor, domain 2"/>
    <property type="match status" value="1"/>
</dbReference>
<protein>
    <submittedName>
        <fullName evidence="6">TetR family transcriptional regulator</fullName>
    </submittedName>
</protein>
<organism evidence="6 7">
    <name type="scientific">Actinotalea fermentans</name>
    <dbReference type="NCBI Taxonomy" id="43671"/>
    <lineage>
        <taxon>Bacteria</taxon>
        <taxon>Bacillati</taxon>
        <taxon>Actinomycetota</taxon>
        <taxon>Actinomycetes</taxon>
        <taxon>Micrococcales</taxon>
        <taxon>Cellulomonadaceae</taxon>
        <taxon>Actinotalea</taxon>
    </lineage>
</organism>
<dbReference type="GO" id="GO:0003700">
    <property type="term" value="F:DNA-binding transcription factor activity"/>
    <property type="evidence" value="ECO:0007669"/>
    <property type="project" value="TreeGrafter"/>
</dbReference>
<evidence type="ECO:0000256" key="4">
    <source>
        <dbReference type="PROSITE-ProRule" id="PRU00335"/>
    </source>
</evidence>
<dbReference type="Pfam" id="PF02909">
    <property type="entry name" value="TetR_C_1"/>
    <property type="match status" value="1"/>
</dbReference>
<dbReference type="Gene3D" id="1.10.10.60">
    <property type="entry name" value="Homeodomain-like"/>
    <property type="match status" value="1"/>
</dbReference>
<comment type="caution">
    <text evidence="6">The sequence shown here is derived from an EMBL/GenBank/DDBJ whole genome shotgun (WGS) entry which is preliminary data.</text>
</comment>
<accession>A0A511YYZ7</accession>
<keyword evidence="7" id="KW-1185">Reference proteome</keyword>
<dbReference type="InterPro" id="IPR001647">
    <property type="entry name" value="HTH_TetR"/>
</dbReference>
<proteinExistence type="predicted"/>
<dbReference type="SUPFAM" id="SSF48498">
    <property type="entry name" value="Tetracyclin repressor-like, C-terminal domain"/>
    <property type="match status" value="1"/>
</dbReference>
<evidence type="ECO:0000256" key="3">
    <source>
        <dbReference type="ARBA" id="ARBA00023163"/>
    </source>
</evidence>
<dbReference type="PANTHER" id="PTHR30055:SF151">
    <property type="entry name" value="TRANSCRIPTIONAL REGULATORY PROTEIN"/>
    <property type="match status" value="1"/>
</dbReference>
<dbReference type="InterPro" id="IPR004111">
    <property type="entry name" value="Repressor_TetR_C"/>
</dbReference>
<dbReference type="InterPro" id="IPR009057">
    <property type="entry name" value="Homeodomain-like_sf"/>
</dbReference>
<gene>
    <name evidence="6" type="ORF">AFE02nite_21560</name>
</gene>
<dbReference type="GO" id="GO:0045892">
    <property type="term" value="P:negative regulation of DNA-templated transcription"/>
    <property type="evidence" value="ECO:0007669"/>
    <property type="project" value="InterPro"/>
</dbReference>
<dbReference type="PANTHER" id="PTHR30055">
    <property type="entry name" value="HTH-TYPE TRANSCRIPTIONAL REGULATOR RUTR"/>
    <property type="match status" value="1"/>
</dbReference>
<sequence length="236" mass="25158">MAVPEDTRGRTGRVRLTREAVLRRAVAVADADGLPALTMRRLADELGVEAMSLYHHVAGKDALLDGIADLVFAEVLEAASTGPGADAVRQGSVRWDAAVRTRILAARTVMLRHPWAPLVIASRPAIGFAASRHVDALVGLMRTGGLSHDLIHHGLHALGSRLYGFTQEVGEPDPSAAEARAAARVMIDRLPNLAAMLEAVAHDDPGSTLGWCDDQTEFEFALDVLLEGLQRRASGA</sequence>
<dbReference type="PROSITE" id="PS50977">
    <property type="entry name" value="HTH_TETR_2"/>
    <property type="match status" value="1"/>
</dbReference>
<keyword evidence="3" id="KW-0804">Transcription</keyword>
<keyword evidence="1" id="KW-0805">Transcription regulation</keyword>
<dbReference type="InterPro" id="IPR050109">
    <property type="entry name" value="HTH-type_TetR-like_transc_reg"/>
</dbReference>
<dbReference type="InterPro" id="IPR036271">
    <property type="entry name" value="Tet_transcr_reg_TetR-rel_C_sf"/>
</dbReference>
<dbReference type="EMBL" id="BJYK01000007">
    <property type="protein sequence ID" value="GEN80422.1"/>
    <property type="molecule type" value="Genomic_DNA"/>
</dbReference>
<name>A0A511YYZ7_9CELL</name>
<keyword evidence="2 4" id="KW-0238">DNA-binding</keyword>
<evidence type="ECO:0000313" key="7">
    <source>
        <dbReference type="Proteomes" id="UP000321484"/>
    </source>
</evidence>